<reference evidence="2 3" key="1">
    <citation type="submission" date="2011-08" db="EMBL/GenBank/DDBJ databases">
        <authorList>
            <person name="Lin Y."/>
            <person name="Hao X."/>
            <person name="Johnstone L."/>
            <person name="Miller S.J."/>
            <person name="Wei G."/>
            <person name="Rensing C."/>
        </authorList>
    </citation>
    <scope>NUCLEOTIDE SEQUENCE [LARGE SCALE GENOMIC DNA]</scope>
    <source>
        <strain evidence="2 3">K42</strain>
    </source>
</reference>
<evidence type="ECO:0000256" key="1">
    <source>
        <dbReference type="SAM" id="MobiDB-lite"/>
    </source>
</evidence>
<dbReference type="Proteomes" id="UP000004217">
    <property type="component" value="Unassembled WGS sequence"/>
</dbReference>
<dbReference type="EMBL" id="AGBF01000178">
    <property type="protein sequence ID" value="EGX55962.1"/>
    <property type="molecule type" value="Genomic_DNA"/>
</dbReference>
<evidence type="ECO:0000313" key="3">
    <source>
        <dbReference type="Proteomes" id="UP000004217"/>
    </source>
</evidence>
<accession>G2GKK1</accession>
<protein>
    <submittedName>
        <fullName evidence="2">Uncharacterized protein</fullName>
    </submittedName>
</protein>
<organism evidence="2 3">
    <name type="scientific">Streptomyces zinciresistens K42</name>
    <dbReference type="NCBI Taxonomy" id="700597"/>
    <lineage>
        <taxon>Bacteria</taxon>
        <taxon>Bacillati</taxon>
        <taxon>Actinomycetota</taxon>
        <taxon>Actinomycetes</taxon>
        <taxon>Kitasatosporales</taxon>
        <taxon>Streptomycetaceae</taxon>
        <taxon>Streptomyces</taxon>
    </lineage>
</organism>
<evidence type="ECO:0000313" key="2">
    <source>
        <dbReference type="EMBL" id="EGX55962.1"/>
    </source>
</evidence>
<gene>
    <name evidence="2" type="ORF">SZN_30222</name>
</gene>
<proteinExistence type="predicted"/>
<comment type="caution">
    <text evidence="2">The sequence shown here is derived from an EMBL/GenBank/DDBJ whole genome shotgun (WGS) entry which is preliminary data.</text>
</comment>
<dbReference type="PATRIC" id="fig|700597.3.peg.5930"/>
<dbReference type="AlphaFoldDB" id="G2GKK1"/>
<feature type="region of interest" description="Disordered" evidence="1">
    <location>
        <begin position="1"/>
        <end position="45"/>
    </location>
</feature>
<name>G2GKK1_9ACTN</name>
<keyword evidence="3" id="KW-1185">Reference proteome</keyword>
<sequence length="45" mass="4605">MQHGYEETFLPVDAQHHEAPGCGDPAPSSAETDGAADTEPPRGAG</sequence>